<feature type="compositionally biased region" description="Low complexity" evidence="1">
    <location>
        <begin position="88"/>
        <end position="103"/>
    </location>
</feature>
<comment type="caution">
    <text evidence="2">The sequence shown here is derived from an EMBL/GenBank/DDBJ whole genome shotgun (WGS) entry which is preliminary data.</text>
</comment>
<dbReference type="EMBL" id="MU853560">
    <property type="protein sequence ID" value="KAK4146691.1"/>
    <property type="molecule type" value="Genomic_DNA"/>
</dbReference>
<reference evidence="2" key="1">
    <citation type="journal article" date="2023" name="Mol. Phylogenet. Evol.">
        <title>Genome-scale phylogeny and comparative genomics of the fungal order Sordariales.</title>
        <authorList>
            <person name="Hensen N."/>
            <person name="Bonometti L."/>
            <person name="Westerberg I."/>
            <person name="Brannstrom I.O."/>
            <person name="Guillou S."/>
            <person name="Cros-Aarteil S."/>
            <person name="Calhoun S."/>
            <person name="Haridas S."/>
            <person name="Kuo A."/>
            <person name="Mondo S."/>
            <person name="Pangilinan J."/>
            <person name="Riley R."/>
            <person name="LaButti K."/>
            <person name="Andreopoulos B."/>
            <person name="Lipzen A."/>
            <person name="Chen C."/>
            <person name="Yan M."/>
            <person name="Daum C."/>
            <person name="Ng V."/>
            <person name="Clum A."/>
            <person name="Steindorff A."/>
            <person name="Ohm R.A."/>
            <person name="Martin F."/>
            <person name="Silar P."/>
            <person name="Natvig D.O."/>
            <person name="Lalanne C."/>
            <person name="Gautier V."/>
            <person name="Ament-Velasquez S.L."/>
            <person name="Kruys A."/>
            <person name="Hutchinson M.I."/>
            <person name="Powell A.J."/>
            <person name="Barry K."/>
            <person name="Miller A.N."/>
            <person name="Grigoriev I.V."/>
            <person name="Debuchy R."/>
            <person name="Gladieux P."/>
            <person name="Hiltunen Thoren M."/>
            <person name="Johannesson H."/>
        </authorList>
    </citation>
    <scope>NUCLEOTIDE SEQUENCE</scope>
    <source>
        <strain evidence="2">CBS 141.50</strain>
    </source>
</reference>
<keyword evidence="3" id="KW-1185">Reference proteome</keyword>
<name>A0AAN6ZRP5_9PEZI</name>
<sequence length="175" mass="18076">MVQRALSHRRNSNRTLSVSISNTTHPLSNNNNNNSTTTTPSTSHTVQTTNTLPIIVRTGPSGAHTNIAGNGRRESGLPLSRHHLMRRSSTASSGSSSSTASSVGGVGGVGVCLRGRKVGDGGEEVGEEVIVEDVDEEEGEGLGVREGGAIAGGVTGDEGEMLGWILAFGRDEGRD</sequence>
<evidence type="ECO:0000313" key="2">
    <source>
        <dbReference type="EMBL" id="KAK4146691.1"/>
    </source>
</evidence>
<gene>
    <name evidence="2" type="ORF">C8A04DRAFT_25617</name>
</gene>
<feature type="compositionally biased region" description="Basic residues" evidence="1">
    <location>
        <begin position="1"/>
        <end position="12"/>
    </location>
</feature>
<dbReference type="GeneID" id="87816243"/>
<dbReference type="Proteomes" id="UP001302676">
    <property type="component" value="Unassembled WGS sequence"/>
</dbReference>
<dbReference type="RefSeq" id="XP_062640062.1">
    <property type="nucleotide sequence ID" value="XM_062779630.1"/>
</dbReference>
<feature type="compositionally biased region" description="Low complexity" evidence="1">
    <location>
        <begin position="21"/>
        <end position="52"/>
    </location>
</feature>
<evidence type="ECO:0000256" key="1">
    <source>
        <dbReference type="SAM" id="MobiDB-lite"/>
    </source>
</evidence>
<evidence type="ECO:0000313" key="3">
    <source>
        <dbReference type="Proteomes" id="UP001302676"/>
    </source>
</evidence>
<protein>
    <submittedName>
        <fullName evidence="2">Uncharacterized protein</fullName>
    </submittedName>
</protein>
<reference evidence="2" key="2">
    <citation type="submission" date="2023-05" db="EMBL/GenBank/DDBJ databases">
        <authorList>
            <consortium name="Lawrence Berkeley National Laboratory"/>
            <person name="Steindorff A."/>
            <person name="Hensen N."/>
            <person name="Bonometti L."/>
            <person name="Westerberg I."/>
            <person name="Brannstrom I.O."/>
            <person name="Guillou S."/>
            <person name="Cros-Aarteil S."/>
            <person name="Calhoun S."/>
            <person name="Haridas S."/>
            <person name="Kuo A."/>
            <person name="Mondo S."/>
            <person name="Pangilinan J."/>
            <person name="Riley R."/>
            <person name="Labutti K."/>
            <person name="Andreopoulos B."/>
            <person name="Lipzen A."/>
            <person name="Chen C."/>
            <person name="Yanf M."/>
            <person name="Daum C."/>
            <person name="Ng V."/>
            <person name="Clum A."/>
            <person name="Ohm R."/>
            <person name="Martin F."/>
            <person name="Silar P."/>
            <person name="Natvig D."/>
            <person name="Lalanne C."/>
            <person name="Gautier V."/>
            <person name="Ament-Velasquez S.L."/>
            <person name="Kruys A."/>
            <person name="Hutchinson M.I."/>
            <person name="Powell A.J."/>
            <person name="Barry K."/>
            <person name="Miller A.N."/>
            <person name="Grigoriev I.V."/>
            <person name="Debuchy R."/>
            <person name="Gladieux P."/>
            <person name="Thoren M.H."/>
            <person name="Johannesson H."/>
        </authorList>
    </citation>
    <scope>NUCLEOTIDE SEQUENCE</scope>
    <source>
        <strain evidence="2">CBS 141.50</strain>
    </source>
</reference>
<accession>A0AAN6ZRP5</accession>
<organism evidence="2 3">
    <name type="scientific">Dichotomopilus funicola</name>
    <dbReference type="NCBI Taxonomy" id="1934379"/>
    <lineage>
        <taxon>Eukaryota</taxon>
        <taxon>Fungi</taxon>
        <taxon>Dikarya</taxon>
        <taxon>Ascomycota</taxon>
        <taxon>Pezizomycotina</taxon>
        <taxon>Sordariomycetes</taxon>
        <taxon>Sordariomycetidae</taxon>
        <taxon>Sordariales</taxon>
        <taxon>Chaetomiaceae</taxon>
        <taxon>Dichotomopilus</taxon>
    </lineage>
</organism>
<feature type="region of interest" description="Disordered" evidence="1">
    <location>
        <begin position="1"/>
        <end position="105"/>
    </location>
</feature>
<dbReference type="AlphaFoldDB" id="A0AAN6ZRP5"/>
<proteinExistence type="predicted"/>